<reference evidence="1 2" key="1">
    <citation type="submission" date="2019-09" db="EMBL/GenBank/DDBJ databases">
        <title>A chromosome-level genome assembly of the Chinese tupelo Nyssa sinensis.</title>
        <authorList>
            <person name="Yang X."/>
            <person name="Kang M."/>
            <person name="Yang Y."/>
            <person name="Xiong H."/>
            <person name="Wang M."/>
            <person name="Zhang Z."/>
            <person name="Wang Z."/>
            <person name="Wu H."/>
            <person name="Ma T."/>
            <person name="Liu J."/>
            <person name="Xi Z."/>
        </authorList>
    </citation>
    <scope>NUCLEOTIDE SEQUENCE [LARGE SCALE GENOMIC DNA]</scope>
    <source>
        <strain evidence="1">J267</strain>
        <tissue evidence="1">Leaf</tissue>
    </source>
</reference>
<keyword evidence="2" id="KW-1185">Reference proteome</keyword>
<evidence type="ECO:0000313" key="1">
    <source>
        <dbReference type="EMBL" id="KAA8529955.1"/>
    </source>
</evidence>
<gene>
    <name evidence="1" type="ORF">F0562_034441</name>
</gene>
<name>A0A5J5AFY3_9ASTE</name>
<accession>A0A5J5AFY3</accession>
<evidence type="ECO:0000313" key="2">
    <source>
        <dbReference type="Proteomes" id="UP000325577"/>
    </source>
</evidence>
<protein>
    <submittedName>
        <fullName evidence="1">Uncharacterized protein</fullName>
    </submittedName>
</protein>
<proteinExistence type="predicted"/>
<sequence>MEARWVTGYGGGYEGMGGGGGDGVAGGSVGAVAVGDRGAGRSTVAEWSAMTDLMVEMVSGDDGCDGGYGGRVGEEMRRRCRQ</sequence>
<dbReference type="EMBL" id="CM018044">
    <property type="protein sequence ID" value="KAA8529955.1"/>
    <property type="molecule type" value="Genomic_DNA"/>
</dbReference>
<dbReference type="AlphaFoldDB" id="A0A5J5AFY3"/>
<organism evidence="1 2">
    <name type="scientific">Nyssa sinensis</name>
    <dbReference type="NCBI Taxonomy" id="561372"/>
    <lineage>
        <taxon>Eukaryota</taxon>
        <taxon>Viridiplantae</taxon>
        <taxon>Streptophyta</taxon>
        <taxon>Embryophyta</taxon>
        <taxon>Tracheophyta</taxon>
        <taxon>Spermatophyta</taxon>
        <taxon>Magnoliopsida</taxon>
        <taxon>eudicotyledons</taxon>
        <taxon>Gunneridae</taxon>
        <taxon>Pentapetalae</taxon>
        <taxon>asterids</taxon>
        <taxon>Cornales</taxon>
        <taxon>Nyssaceae</taxon>
        <taxon>Nyssa</taxon>
    </lineage>
</organism>
<dbReference type="Proteomes" id="UP000325577">
    <property type="component" value="Linkage Group LG20"/>
</dbReference>